<dbReference type="RefSeq" id="XP_007678057.1">
    <property type="nucleotide sequence ID" value="XM_007679867.1"/>
</dbReference>
<feature type="compositionally biased region" description="Low complexity" evidence="1">
    <location>
        <begin position="1216"/>
        <end position="1235"/>
    </location>
</feature>
<dbReference type="KEGG" id="bcom:BAUCODRAFT_35847"/>
<protein>
    <recommendedName>
        <fullName evidence="4">Methyltransferase type 11 domain-containing protein</fullName>
    </recommendedName>
</protein>
<feature type="compositionally biased region" description="Polar residues" evidence="1">
    <location>
        <begin position="997"/>
        <end position="1037"/>
    </location>
</feature>
<dbReference type="Proteomes" id="UP000011761">
    <property type="component" value="Unassembled WGS sequence"/>
</dbReference>
<feature type="region of interest" description="Disordered" evidence="1">
    <location>
        <begin position="833"/>
        <end position="865"/>
    </location>
</feature>
<feature type="compositionally biased region" description="Polar residues" evidence="1">
    <location>
        <begin position="414"/>
        <end position="426"/>
    </location>
</feature>
<accession>M2N751</accession>
<feature type="compositionally biased region" description="Low complexity" evidence="1">
    <location>
        <begin position="532"/>
        <end position="543"/>
    </location>
</feature>
<feature type="compositionally biased region" description="Low complexity" evidence="1">
    <location>
        <begin position="479"/>
        <end position="492"/>
    </location>
</feature>
<feature type="compositionally biased region" description="Polar residues" evidence="1">
    <location>
        <begin position="566"/>
        <end position="575"/>
    </location>
</feature>
<name>M2N751_BAUPA</name>
<feature type="compositionally biased region" description="Basic and acidic residues" evidence="1">
    <location>
        <begin position="576"/>
        <end position="587"/>
    </location>
</feature>
<dbReference type="OMA" id="QVGRIPQ"/>
<dbReference type="HOGENOM" id="CLU_002714_1_0_1"/>
<feature type="compositionally biased region" description="Basic and acidic residues" evidence="1">
    <location>
        <begin position="55"/>
        <end position="64"/>
    </location>
</feature>
<evidence type="ECO:0008006" key="4">
    <source>
        <dbReference type="Google" id="ProtNLM"/>
    </source>
</evidence>
<feature type="compositionally biased region" description="Polar residues" evidence="1">
    <location>
        <begin position="915"/>
        <end position="925"/>
    </location>
</feature>
<feature type="compositionally biased region" description="Basic and acidic residues" evidence="1">
    <location>
        <begin position="953"/>
        <end position="962"/>
    </location>
</feature>
<feature type="compositionally biased region" description="Polar residues" evidence="1">
    <location>
        <begin position="276"/>
        <end position="285"/>
    </location>
</feature>
<feature type="region of interest" description="Disordered" evidence="1">
    <location>
        <begin position="1"/>
        <end position="88"/>
    </location>
</feature>
<feature type="region of interest" description="Disordered" evidence="1">
    <location>
        <begin position="405"/>
        <end position="785"/>
    </location>
</feature>
<feature type="compositionally biased region" description="Polar residues" evidence="1">
    <location>
        <begin position="10"/>
        <end position="20"/>
    </location>
</feature>
<feature type="compositionally biased region" description="Basic and acidic residues" evidence="1">
    <location>
        <begin position="725"/>
        <end position="734"/>
    </location>
</feature>
<feature type="compositionally biased region" description="Polar residues" evidence="1">
    <location>
        <begin position="692"/>
        <end position="705"/>
    </location>
</feature>
<feature type="compositionally biased region" description="Low complexity" evidence="1">
    <location>
        <begin position="612"/>
        <end position="624"/>
    </location>
</feature>
<proteinExistence type="predicted"/>
<sequence>MSRPHKSHSGHITQQTQYPSEVSREQLTRNPSGSGGPEYKSNAAQHVSRLAKKARSSDKAEHSARSASSRTPTATNNANGPSAPERTSMLIPSEHFRPLMTTVSTNRYTSPVIRTPSLVSGSSASTFDSPRSNVLRKKPSYYTLQRKAHIEPGELDRASAYTREERHSGTFDHTVLGISLPSTTLHASTSVRYTPNPESEYEISRRPSVTRNMASPTGPRYVPSATPSTRYTTSPFSHVPTPSSVSSYSPAITALSKGDSRASRKTPDQRKPLQADDSTVRNGTSRLGLPPVRETSTSSSNSTVKPTVSAKVPRRKELPRRTSTSTDSVDGSSMPSYARPTASSTRSAKPPGHIPPELAHLNVEPTKPNTLKPLPPLRPSREGTPSLGDMQYQTRVVQSDLPPLYTTYHKRTPSQETPTSISSPTFKQRFGFASKASSRQPSPRIDSAVSPPPSARQFTRAPTPDHQILATHRQHRQDSPVVSVAPSPSKSPRFGFFSRKFKADVSKVAEKPKRPPAKGPAAGTGHEGYGRFGFRSRSGSTGSNTALRSPSTDSTNSSMPAPPASRKSSVGSSQVESEHEEFLRERQAPVILRGSGITSDNAVSTPDLKRISTVNSSTSSSVSSYPQPQLLPSAMGSERGISPVKRSIGTHSAAESSEDDVSVRYPSRIMHGPSYRKPQSESRLAGKALAPINTSITQKHQSTDSYDNEISAWPQTDSTLPGRGDPFEGREGLWLRHQPSQTLKPNPKWNFLQRAQASPRPKGKQRAAPVEDSAKPEPGQGPYQAVAHYAMLDSVDTVDLYEVEQLLHENESSPEDSAYEDTRASKVVPYELRHASLLPSPPKSEYGKDPDFRAKPTPPRIMVRQDYSESPELLRAEAAVPRLSPHMVEIPRSSQLPQLRIDPTARPNNHPAPQLMTTPDTSTAPFGTPEKPQDGSPRQPRLSPIGRIPNVVSKRDRDRKLPDNSFSRPFVRNQPHPSVKPPGTLYNQIRELASPIDSGSQPVSSTSTKSDGLTGEQKSSVNTNPPSVSTNRTSMDVNPTPEFMSFAPRKNSELSYSSSSGNGSWLAALAAAPLPQLDDPWAEYNDLLDDMMPQPTPLLTGLSLGAPFQYANTLYDPNSPSMPTPLYHSQPPATTLPPPPRANTVPAVLSVPQQMARFRQPSPSPSPAPTPNALPDPVASSEHRSSVYSARHHTGLSQVNPNIATQSQRAIVSGTRASISSSRYSRASAHSRSASLPETNLRNSQSSLTPSARFKRDTQLLGIAEDNGEGQAAQANLRFAALMTSKWLSFGRVLFSPAHNEMRLADEPKVLVLDGLGSDWSYYVALTYPAAKVFSLGPALTNGSTAWPGINQTPPSNHKHYPHTSITAAFPFPKGFFSAVLFRFPVATTDAAYHACIYECKRVLRPGGHLEVAVLDLDLMNMGTRTRNAVRGLKTRMQAHDLNVSLRNSSDLILRLIGKRGFEDVQRCVVGIPAAGQIPRSQDHSSRSSGESVKPHLRRTDKRGSSKHEVSFAELLSDVSLSQSGEGKNTDEGITKMVAKVGRWWYSTCYETRLPPGDRSIWADQALLRECQKQGTSFRLLICHAQKPMQARRRTVSV</sequence>
<dbReference type="Gene3D" id="3.40.50.150">
    <property type="entry name" value="Vaccinia Virus protein VP39"/>
    <property type="match status" value="1"/>
</dbReference>
<evidence type="ECO:0000313" key="3">
    <source>
        <dbReference type="Proteomes" id="UP000011761"/>
    </source>
</evidence>
<organism evidence="2 3">
    <name type="scientific">Baudoinia panamericana (strain UAMH 10762)</name>
    <name type="common">Angels' share fungus</name>
    <name type="synonym">Baudoinia compniacensis (strain UAMH 10762)</name>
    <dbReference type="NCBI Taxonomy" id="717646"/>
    <lineage>
        <taxon>Eukaryota</taxon>
        <taxon>Fungi</taxon>
        <taxon>Dikarya</taxon>
        <taxon>Ascomycota</taxon>
        <taxon>Pezizomycotina</taxon>
        <taxon>Dothideomycetes</taxon>
        <taxon>Dothideomycetidae</taxon>
        <taxon>Mycosphaerellales</taxon>
        <taxon>Teratosphaeriaceae</taxon>
        <taxon>Baudoinia</taxon>
    </lineage>
</organism>
<gene>
    <name evidence="2" type="ORF">BAUCODRAFT_35847</name>
</gene>
<feature type="compositionally biased region" description="Polar residues" evidence="1">
    <location>
        <begin position="544"/>
        <end position="559"/>
    </location>
</feature>
<feature type="region of interest" description="Disordered" evidence="1">
    <location>
        <begin position="1157"/>
        <end position="1251"/>
    </location>
</feature>
<evidence type="ECO:0000313" key="2">
    <source>
        <dbReference type="EMBL" id="EMC94615.1"/>
    </source>
</evidence>
<feature type="compositionally biased region" description="Pro residues" evidence="1">
    <location>
        <begin position="1162"/>
        <end position="1174"/>
    </location>
</feature>
<feature type="compositionally biased region" description="Basic and acidic residues" evidence="1">
    <location>
        <begin position="501"/>
        <end position="513"/>
    </location>
</feature>
<dbReference type="EMBL" id="KB445558">
    <property type="protein sequence ID" value="EMC94615.1"/>
    <property type="molecule type" value="Genomic_DNA"/>
</dbReference>
<feature type="compositionally biased region" description="Polar residues" evidence="1">
    <location>
        <begin position="1195"/>
        <end position="1210"/>
    </location>
</feature>
<feature type="compositionally biased region" description="Basic and acidic residues" evidence="1">
    <location>
        <begin position="258"/>
        <end position="274"/>
    </location>
</feature>
<feature type="compositionally biased region" description="Low complexity" evidence="1">
    <location>
        <begin position="232"/>
        <end position="250"/>
    </location>
</feature>
<feature type="compositionally biased region" description="Polar residues" evidence="1">
    <location>
        <begin position="1236"/>
        <end position="1250"/>
    </location>
</feature>
<feature type="region of interest" description="Disordered" evidence="1">
    <location>
        <begin position="189"/>
        <end position="389"/>
    </location>
</feature>
<feature type="region of interest" description="Disordered" evidence="1">
    <location>
        <begin position="1121"/>
        <end position="1145"/>
    </location>
</feature>
<feature type="compositionally biased region" description="Low complexity" evidence="1">
    <location>
        <begin position="322"/>
        <end position="333"/>
    </location>
</feature>
<reference evidence="2 3" key="1">
    <citation type="journal article" date="2012" name="PLoS Pathog.">
        <title>Diverse lifestyles and strategies of plant pathogenesis encoded in the genomes of eighteen Dothideomycetes fungi.</title>
        <authorList>
            <person name="Ohm R.A."/>
            <person name="Feau N."/>
            <person name="Henrissat B."/>
            <person name="Schoch C.L."/>
            <person name="Horwitz B.A."/>
            <person name="Barry K.W."/>
            <person name="Condon B.J."/>
            <person name="Copeland A.C."/>
            <person name="Dhillon B."/>
            <person name="Glaser F."/>
            <person name="Hesse C.N."/>
            <person name="Kosti I."/>
            <person name="LaButti K."/>
            <person name="Lindquist E.A."/>
            <person name="Lucas S."/>
            <person name="Salamov A.A."/>
            <person name="Bradshaw R.E."/>
            <person name="Ciuffetti L."/>
            <person name="Hamelin R.C."/>
            <person name="Kema G.H.J."/>
            <person name="Lawrence C."/>
            <person name="Scott J.A."/>
            <person name="Spatafora J.W."/>
            <person name="Turgeon B.G."/>
            <person name="de Wit P.J.G.M."/>
            <person name="Zhong S."/>
            <person name="Goodwin S.B."/>
            <person name="Grigoriev I.V."/>
        </authorList>
    </citation>
    <scope>NUCLEOTIDE SEQUENCE [LARGE SCALE GENOMIC DNA]</scope>
    <source>
        <strain evidence="2 3">UAMH 10762</strain>
    </source>
</reference>
<keyword evidence="3" id="KW-1185">Reference proteome</keyword>
<feature type="region of interest" description="Disordered" evidence="1">
    <location>
        <begin position="878"/>
        <end position="1040"/>
    </location>
</feature>
<dbReference type="OrthoDB" id="5382952at2759"/>
<feature type="compositionally biased region" description="Low complexity" evidence="1">
    <location>
        <begin position="65"/>
        <end position="79"/>
    </location>
</feature>
<dbReference type="InterPro" id="IPR029063">
    <property type="entry name" value="SAM-dependent_MTases_sf"/>
</dbReference>
<dbReference type="eggNOG" id="ENOG502QVZH">
    <property type="taxonomic scope" value="Eukaryota"/>
</dbReference>
<feature type="compositionally biased region" description="Basic and acidic residues" evidence="1">
    <location>
        <begin position="845"/>
        <end position="854"/>
    </location>
</feature>
<feature type="compositionally biased region" description="Polar residues" evidence="1">
    <location>
        <begin position="294"/>
        <end position="306"/>
    </location>
</feature>
<evidence type="ECO:0000256" key="1">
    <source>
        <dbReference type="SAM" id="MobiDB-lite"/>
    </source>
</evidence>
<feature type="region of interest" description="Disordered" evidence="1">
    <location>
        <begin position="1477"/>
        <end position="1507"/>
    </location>
</feature>
<dbReference type="GeneID" id="19112820"/>
<dbReference type="SUPFAM" id="SSF53335">
    <property type="entry name" value="S-adenosyl-L-methionine-dependent methyltransferases"/>
    <property type="match status" value="1"/>
</dbReference>